<sequence>MGGNIDETRSDSARWAGNAGPAVAFRVVLETRRGQSGEAPPSLQSCAVFEFYVRSITKTRNRRSGTRLATRRPRSLLVFSVFFASTAPTIRRSFLPTLRAARFACLRRRIDVDCSLTAPVPICSTHLALGVAIHCCAEIPTRKILPPNDSRHSVDEWDVEWPECEAERPDGFTIGF</sequence>
<comment type="caution">
    <text evidence="1">The sequence shown here is derived from an EMBL/GenBank/DDBJ whole genome shotgun (WGS) entry which is preliminary data.</text>
</comment>
<gene>
    <name evidence="1" type="ORF">BJ138DRAFT_1163582</name>
</gene>
<keyword evidence="2" id="KW-1185">Reference proteome</keyword>
<accession>A0ACB7ZXQ9</accession>
<organism evidence="1 2">
    <name type="scientific">Hygrophoropsis aurantiaca</name>
    <dbReference type="NCBI Taxonomy" id="72124"/>
    <lineage>
        <taxon>Eukaryota</taxon>
        <taxon>Fungi</taxon>
        <taxon>Dikarya</taxon>
        <taxon>Basidiomycota</taxon>
        <taxon>Agaricomycotina</taxon>
        <taxon>Agaricomycetes</taxon>
        <taxon>Agaricomycetidae</taxon>
        <taxon>Boletales</taxon>
        <taxon>Coniophorineae</taxon>
        <taxon>Hygrophoropsidaceae</taxon>
        <taxon>Hygrophoropsis</taxon>
    </lineage>
</organism>
<evidence type="ECO:0000313" key="1">
    <source>
        <dbReference type="EMBL" id="KAH7906025.1"/>
    </source>
</evidence>
<reference evidence="1" key="1">
    <citation type="journal article" date="2021" name="New Phytol.">
        <title>Evolutionary innovations through gain and loss of genes in the ectomycorrhizal Boletales.</title>
        <authorList>
            <person name="Wu G."/>
            <person name="Miyauchi S."/>
            <person name="Morin E."/>
            <person name="Kuo A."/>
            <person name="Drula E."/>
            <person name="Varga T."/>
            <person name="Kohler A."/>
            <person name="Feng B."/>
            <person name="Cao Y."/>
            <person name="Lipzen A."/>
            <person name="Daum C."/>
            <person name="Hundley H."/>
            <person name="Pangilinan J."/>
            <person name="Johnson J."/>
            <person name="Barry K."/>
            <person name="LaButti K."/>
            <person name="Ng V."/>
            <person name="Ahrendt S."/>
            <person name="Min B."/>
            <person name="Choi I.G."/>
            <person name="Park H."/>
            <person name="Plett J.M."/>
            <person name="Magnuson J."/>
            <person name="Spatafora J.W."/>
            <person name="Nagy L.G."/>
            <person name="Henrissat B."/>
            <person name="Grigoriev I.V."/>
            <person name="Yang Z.L."/>
            <person name="Xu J."/>
            <person name="Martin F.M."/>
        </authorList>
    </citation>
    <scope>NUCLEOTIDE SEQUENCE</scope>
    <source>
        <strain evidence="1">ATCC 28755</strain>
    </source>
</reference>
<dbReference type="Proteomes" id="UP000790377">
    <property type="component" value="Unassembled WGS sequence"/>
</dbReference>
<proteinExistence type="predicted"/>
<dbReference type="EMBL" id="MU268082">
    <property type="protein sequence ID" value="KAH7906025.1"/>
    <property type="molecule type" value="Genomic_DNA"/>
</dbReference>
<protein>
    <submittedName>
        <fullName evidence="1">Uncharacterized protein</fullName>
    </submittedName>
</protein>
<evidence type="ECO:0000313" key="2">
    <source>
        <dbReference type="Proteomes" id="UP000790377"/>
    </source>
</evidence>
<name>A0ACB7ZXQ9_9AGAM</name>